<gene>
    <name evidence="2" type="ORF">FSUBG_6334</name>
</gene>
<dbReference type="Pfam" id="PF26639">
    <property type="entry name" value="Het-6_barrel"/>
    <property type="match status" value="1"/>
</dbReference>
<dbReference type="RefSeq" id="XP_036538206.1">
    <property type="nucleotide sequence ID" value="XM_036684522.1"/>
</dbReference>
<dbReference type="OrthoDB" id="5416609at2759"/>
<dbReference type="GeneID" id="59319240"/>
<name>A0A8H5Q0N3_GIBSU</name>
<dbReference type="AlphaFoldDB" id="A0A8H5Q0N3"/>
<evidence type="ECO:0000313" key="3">
    <source>
        <dbReference type="Proteomes" id="UP000547976"/>
    </source>
</evidence>
<reference evidence="2 3" key="1">
    <citation type="submission" date="2020-05" db="EMBL/GenBank/DDBJ databases">
        <title>Identification and distribution of gene clusters putatively required for synthesis of sphingolipid metabolism inhibitors in phylogenetically diverse species of the filamentous fungus Fusarium.</title>
        <authorList>
            <person name="Kim H.-S."/>
            <person name="Busman M."/>
            <person name="Brown D.W."/>
            <person name="Divon H."/>
            <person name="Uhlig S."/>
            <person name="Proctor R.H."/>
        </authorList>
    </citation>
    <scope>NUCLEOTIDE SEQUENCE [LARGE SCALE GENOMIC DNA]</scope>
    <source>
        <strain evidence="2 3">NRRL 66333</strain>
    </source>
</reference>
<proteinExistence type="predicted"/>
<dbReference type="Pfam" id="PF06985">
    <property type="entry name" value="HET"/>
    <property type="match status" value="1"/>
</dbReference>
<evidence type="ECO:0000313" key="2">
    <source>
        <dbReference type="EMBL" id="KAF5605998.1"/>
    </source>
</evidence>
<feature type="domain" description="Heterokaryon incompatibility" evidence="1">
    <location>
        <begin position="46"/>
        <end position="221"/>
    </location>
</feature>
<accession>A0A8H5Q0N3</accession>
<dbReference type="PANTHER" id="PTHR24148">
    <property type="entry name" value="ANKYRIN REPEAT DOMAIN-CONTAINING PROTEIN 39 HOMOLOG-RELATED"/>
    <property type="match status" value="1"/>
</dbReference>
<dbReference type="InterPro" id="IPR010730">
    <property type="entry name" value="HET"/>
</dbReference>
<comment type="caution">
    <text evidence="2">The sequence shown here is derived from an EMBL/GenBank/DDBJ whole genome shotgun (WGS) entry which is preliminary data.</text>
</comment>
<evidence type="ECO:0000259" key="1">
    <source>
        <dbReference type="Pfam" id="PF06985"/>
    </source>
</evidence>
<organism evidence="2 3">
    <name type="scientific">Gibberella subglutinans</name>
    <name type="common">Fusarium subglutinans</name>
    <dbReference type="NCBI Taxonomy" id="42677"/>
    <lineage>
        <taxon>Eukaryota</taxon>
        <taxon>Fungi</taxon>
        <taxon>Dikarya</taxon>
        <taxon>Ascomycota</taxon>
        <taxon>Pezizomycotina</taxon>
        <taxon>Sordariomycetes</taxon>
        <taxon>Hypocreomycetidae</taxon>
        <taxon>Hypocreales</taxon>
        <taxon>Nectriaceae</taxon>
        <taxon>Fusarium</taxon>
        <taxon>Fusarium fujikuroi species complex</taxon>
    </lineage>
</organism>
<sequence>MFSYNSTGGALGPTQIRLLHLSPAADFNDPVESRLEVVALDQNPVYEALSYCWGDNTHPQEIKCNDQKFQATENLFSALQHLRNKDTERTLWIDAICINQQDLQERQCQVKLMEAIYTKSDRVVIWLGPDPASDGIHHIFALMQTTQNVTSLELGKPKFSEGRSNFLAINVLGFDSRPQGGSTSASDVTERKDFVMPDEAKKGALAMLKRPWWSRVWTVQEMVLAPSAIIMCGNLAAPSLDIIHACSDVFKHIVRILAAGDSENLRDAIDIAFDPDGMLYVATMRLHGSLDAKMELGIATSTYGIEPDYSISTAECYTRAAFNIISGSRSLDIFGALQRPSCVKATLAGLPSWVPDWSYDMSSIPEEEKGPTYANNPIIRENVRNALYLECRDFFPKWEASKSSTPFTARLINDGKTLILRGIIVDEFTSLGQRLEYPDPGSTVASNNAVTKSIREFRLSLKVFGIFGGVMDTIHGWRHLAFKPKILRTMPGETRMDAFLITMLSDRVLLTADRREVLDSLEQAMKTTFDMTKSGIVLNQLHISHFLPKLYHNLLGYRKLMSIDVSEPMGFGHAVYNLQWAIDQRMATTRSGYLCMVPWSTRAGDRIALLQGGRTPYVLRKVGNKWKILGDCYVHGIMSGEAWSDDKCVDIAIV</sequence>
<protein>
    <submittedName>
        <fullName evidence="2">Heterokaryon incompatibility (Het-6OR allele)</fullName>
    </submittedName>
</protein>
<dbReference type="EMBL" id="JAAOAV010000065">
    <property type="protein sequence ID" value="KAF5605998.1"/>
    <property type="molecule type" value="Genomic_DNA"/>
</dbReference>
<dbReference type="PANTHER" id="PTHR24148:SF73">
    <property type="entry name" value="HET DOMAIN PROTEIN (AFU_ORTHOLOGUE AFUA_8G01020)"/>
    <property type="match status" value="1"/>
</dbReference>
<dbReference type="Proteomes" id="UP000547976">
    <property type="component" value="Unassembled WGS sequence"/>
</dbReference>
<keyword evidence="3" id="KW-1185">Reference proteome</keyword>
<dbReference type="InterPro" id="IPR052895">
    <property type="entry name" value="HetReg/Transcr_Mod"/>
</dbReference>